<evidence type="ECO:0000313" key="2">
    <source>
        <dbReference type="Proteomes" id="UP001153332"/>
    </source>
</evidence>
<reference evidence="1" key="1">
    <citation type="submission" date="2022-12" db="EMBL/GenBank/DDBJ databases">
        <title>Genome Sequence of Lasiodiplodia mahajangana.</title>
        <authorList>
            <person name="Buettner E."/>
        </authorList>
    </citation>
    <scope>NUCLEOTIDE SEQUENCE</scope>
    <source>
        <strain evidence="1">VT137</strain>
    </source>
</reference>
<sequence length="299" mass="33014">MAPKLVILVTGESCVGKDYCALHLASVFSNNHRTPTSLTSRVVSISEETKRAYAVLVGADLDRLLHDRSYKEQHRPALTEFFLDQVRKRPKLREENFLNIVRDSQGVDVLLITGMREEAPVATLSHLVPTSRILEIRINASQETRRGRGGRQSPTQTENDNHNDGSKSTTALNYRPSFVFNNETPGDKAIKVFAEQNLLPFFHEDLQRLADMVLLVCDFPRQGIDFRHVLNISQQPGGLALCTSLLRSHLAGDWSGVGAIVCCEAGGFIFGPALATEVNAPLVLIREAGKLPPSDLICC</sequence>
<dbReference type="EMBL" id="JAPUUL010001704">
    <property type="protein sequence ID" value="KAJ8126773.1"/>
    <property type="molecule type" value="Genomic_DNA"/>
</dbReference>
<comment type="caution">
    <text evidence="1">The sequence shown here is derived from an EMBL/GenBank/DDBJ whole genome shotgun (WGS) entry which is preliminary data.</text>
</comment>
<name>A0ACC2JHV3_9PEZI</name>
<organism evidence="1 2">
    <name type="scientific">Lasiodiplodia mahajangana</name>
    <dbReference type="NCBI Taxonomy" id="1108764"/>
    <lineage>
        <taxon>Eukaryota</taxon>
        <taxon>Fungi</taxon>
        <taxon>Dikarya</taxon>
        <taxon>Ascomycota</taxon>
        <taxon>Pezizomycotina</taxon>
        <taxon>Dothideomycetes</taxon>
        <taxon>Dothideomycetes incertae sedis</taxon>
        <taxon>Botryosphaeriales</taxon>
        <taxon>Botryosphaeriaceae</taxon>
        <taxon>Lasiodiplodia</taxon>
    </lineage>
</organism>
<proteinExistence type="predicted"/>
<dbReference type="Proteomes" id="UP001153332">
    <property type="component" value="Unassembled WGS sequence"/>
</dbReference>
<gene>
    <name evidence="1" type="ORF">O1611_g6865</name>
</gene>
<protein>
    <submittedName>
        <fullName evidence="1">Uncharacterized protein</fullName>
    </submittedName>
</protein>
<evidence type="ECO:0000313" key="1">
    <source>
        <dbReference type="EMBL" id="KAJ8126773.1"/>
    </source>
</evidence>
<keyword evidence="2" id="KW-1185">Reference proteome</keyword>
<accession>A0ACC2JHV3</accession>